<dbReference type="InterPro" id="IPR006626">
    <property type="entry name" value="PbH1"/>
</dbReference>
<protein>
    <submittedName>
        <fullName evidence="3">Right-handed parallel beta-helix repeat-containing protein</fullName>
    </submittedName>
</protein>
<accession>A0ABX1D9W2</accession>
<feature type="chain" id="PRO_5046246395" evidence="1">
    <location>
        <begin position="23"/>
        <end position="564"/>
    </location>
</feature>
<reference evidence="3 4" key="1">
    <citation type="submission" date="2020-03" db="EMBL/GenBank/DDBJ databases">
        <title>Tamlana sp. nov, isolated from XXX.</title>
        <authorList>
            <person name="Cao W.R."/>
        </authorList>
    </citation>
    <scope>NUCLEOTIDE SEQUENCE [LARGE SCALE GENOMIC DNA]</scope>
    <source>
        <strain evidence="3 4">HST1-43</strain>
    </source>
</reference>
<proteinExistence type="predicted"/>
<dbReference type="SUPFAM" id="SSF51126">
    <property type="entry name" value="Pectin lyase-like"/>
    <property type="match status" value="1"/>
</dbReference>
<evidence type="ECO:0000259" key="2">
    <source>
        <dbReference type="Pfam" id="PF13229"/>
    </source>
</evidence>
<evidence type="ECO:0000313" key="4">
    <source>
        <dbReference type="Proteomes" id="UP000760545"/>
    </source>
</evidence>
<sequence>MKNIIKCCLIAVLSLIHIQAFAHEELLVQDPIIFTEEIEKYVNEDAATKDPVFIFDPERWGIVQGRISDEVALKNKAILNGIMAKLVDMGVFTMEIGAMDAYFKVDAPSINKIKNHNASIQIPSNFNLVMGEDTYLRVQPNSSPLYTLMSTYLADNVTISGGHLVGDRYNGHDYVPTVDADGVTRNEHGWGFLLYIIGTHNITIDGVDVSRATGDGIAIHAKSLRATDGSVGSWNRESLNVKIINSTISECRRNNISILDGTNITIDNCKILDAAKGSAVFDENGKFIYSDSGTNPRYGIDLEAIRHRNSDNELEETARIENVTISNSVFTGNYTGDIALHTPVNVKIINNQFDSRVSSYAANNIQILNNKFVARSTKMSFAISINSFKDSFTGEELNHSYRIEGNTISGSSTGGYYKNGINVAGTNQEINKNTIVDCEIGIYFKGNFSNSSFRGNRIESSLPASYGYKCFNYSQGTDNIVFSQDYVNVTNRPVSFIGFNNESTSSNIQMTFKDCTFNSINYRNFNVYLNNCKNIGFERNKGNVKLEIVDSQNILTLNNLLEFF</sequence>
<feature type="domain" description="Right handed beta helix" evidence="2">
    <location>
        <begin position="193"/>
        <end position="300"/>
    </location>
</feature>
<keyword evidence="1" id="KW-0732">Signal</keyword>
<dbReference type="EMBL" id="JAAVJS010000007">
    <property type="protein sequence ID" value="NJX15165.1"/>
    <property type="molecule type" value="Genomic_DNA"/>
</dbReference>
<dbReference type="SMART" id="SM00710">
    <property type="entry name" value="PbH1"/>
    <property type="match status" value="8"/>
</dbReference>
<dbReference type="InterPro" id="IPR039448">
    <property type="entry name" value="Beta_helix"/>
</dbReference>
<dbReference type="Gene3D" id="2.160.20.10">
    <property type="entry name" value="Single-stranded right-handed beta-helix, Pectin lyase-like"/>
    <property type="match status" value="1"/>
</dbReference>
<gene>
    <name evidence="3" type="ORF">HC176_06650</name>
</gene>
<dbReference type="Proteomes" id="UP000760545">
    <property type="component" value="Unassembled WGS sequence"/>
</dbReference>
<dbReference type="InterPro" id="IPR011050">
    <property type="entry name" value="Pectin_lyase_fold/virulence"/>
</dbReference>
<comment type="caution">
    <text evidence="3">The sequence shown here is derived from an EMBL/GenBank/DDBJ whole genome shotgun (WGS) entry which is preliminary data.</text>
</comment>
<keyword evidence="4" id="KW-1185">Reference proteome</keyword>
<dbReference type="RefSeq" id="WP_167917411.1">
    <property type="nucleotide sequence ID" value="NZ_JAAVJS010000007.1"/>
</dbReference>
<evidence type="ECO:0000256" key="1">
    <source>
        <dbReference type="SAM" id="SignalP"/>
    </source>
</evidence>
<evidence type="ECO:0000313" key="3">
    <source>
        <dbReference type="EMBL" id="NJX15165.1"/>
    </source>
</evidence>
<feature type="signal peptide" evidence="1">
    <location>
        <begin position="1"/>
        <end position="22"/>
    </location>
</feature>
<name>A0ABX1D9W2_9FLAO</name>
<dbReference type="Pfam" id="PF13229">
    <property type="entry name" value="Beta_helix"/>
    <property type="match status" value="1"/>
</dbReference>
<dbReference type="InterPro" id="IPR012334">
    <property type="entry name" value="Pectin_lyas_fold"/>
</dbReference>
<organism evidence="3 4">
    <name type="scientific">Tamlana crocina</name>
    <dbReference type="NCBI Taxonomy" id="393006"/>
    <lineage>
        <taxon>Bacteria</taxon>
        <taxon>Pseudomonadati</taxon>
        <taxon>Bacteroidota</taxon>
        <taxon>Flavobacteriia</taxon>
        <taxon>Flavobacteriales</taxon>
        <taxon>Flavobacteriaceae</taxon>
        <taxon>Tamlana</taxon>
    </lineage>
</organism>